<protein>
    <submittedName>
        <fullName evidence="3">Uncharacterized protein</fullName>
    </submittedName>
</protein>
<feature type="compositionally biased region" description="Gly residues" evidence="1">
    <location>
        <begin position="146"/>
        <end position="156"/>
    </location>
</feature>
<name>A0AAW1CL09_9HEMI</name>
<gene>
    <name evidence="3" type="ORF">O3M35_002644</name>
</gene>
<comment type="caution">
    <text evidence="3">The sequence shown here is derived from an EMBL/GenBank/DDBJ whole genome shotgun (WGS) entry which is preliminary data.</text>
</comment>
<reference evidence="3 4" key="1">
    <citation type="submission" date="2022-12" db="EMBL/GenBank/DDBJ databases">
        <title>Chromosome-level genome assembly of true bugs.</title>
        <authorList>
            <person name="Ma L."/>
            <person name="Li H."/>
        </authorList>
    </citation>
    <scope>NUCLEOTIDE SEQUENCE [LARGE SCALE GENOMIC DNA]</scope>
    <source>
        <strain evidence="3">Lab_2022b</strain>
    </source>
</reference>
<evidence type="ECO:0000313" key="4">
    <source>
        <dbReference type="Proteomes" id="UP001461498"/>
    </source>
</evidence>
<keyword evidence="2" id="KW-1133">Transmembrane helix</keyword>
<dbReference type="Proteomes" id="UP001461498">
    <property type="component" value="Unassembled WGS sequence"/>
</dbReference>
<dbReference type="EMBL" id="JAPXFL010000011">
    <property type="protein sequence ID" value="KAK9499633.1"/>
    <property type="molecule type" value="Genomic_DNA"/>
</dbReference>
<evidence type="ECO:0000256" key="1">
    <source>
        <dbReference type="SAM" id="MobiDB-lite"/>
    </source>
</evidence>
<feature type="region of interest" description="Disordered" evidence="1">
    <location>
        <begin position="125"/>
        <end position="156"/>
    </location>
</feature>
<dbReference type="AlphaFoldDB" id="A0AAW1CL09"/>
<proteinExistence type="predicted"/>
<accession>A0AAW1CL09</accession>
<organism evidence="3 4">
    <name type="scientific">Rhynocoris fuscipes</name>
    <dbReference type="NCBI Taxonomy" id="488301"/>
    <lineage>
        <taxon>Eukaryota</taxon>
        <taxon>Metazoa</taxon>
        <taxon>Ecdysozoa</taxon>
        <taxon>Arthropoda</taxon>
        <taxon>Hexapoda</taxon>
        <taxon>Insecta</taxon>
        <taxon>Pterygota</taxon>
        <taxon>Neoptera</taxon>
        <taxon>Paraneoptera</taxon>
        <taxon>Hemiptera</taxon>
        <taxon>Heteroptera</taxon>
        <taxon>Panheteroptera</taxon>
        <taxon>Cimicomorpha</taxon>
        <taxon>Reduviidae</taxon>
        <taxon>Harpactorinae</taxon>
        <taxon>Harpactorini</taxon>
        <taxon>Rhynocoris</taxon>
    </lineage>
</organism>
<keyword evidence="4" id="KW-1185">Reference proteome</keyword>
<keyword evidence="2" id="KW-0812">Transmembrane</keyword>
<sequence>MYLNNFHLFTEEMDVNWDDGSWWAGALEEDTAWSFELEDDVHNWAENFIPPPPRPAFLDRDIPPDGVTTCDLCSWATSTLYSTTLVPWSITLIVVSILSALLGAILMVTLRHCYKRINSAQRYADSRTGGVNSGLERREESKLSVRGGGGGGNRGGEGGRGVWCWMNRRPALAAPTETPATNHYTVDEALYAELDKPVYQNTGYVLTDGETGSPPSSAYYSDLSERTYETVGGGGGGSGGGTIGVTQWEMGPLSRQRLAAISETAPIHSDYV</sequence>
<evidence type="ECO:0000256" key="2">
    <source>
        <dbReference type="SAM" id="Phobius"/>
    </source>
</evidence>
<feature type="transmembrane region" description="Helical" evidence="2">
    <location>
        <begin position="85"/>
        <end position="110"/>
    </location>
</feature>
<keyword evidence="2" id="KW-0472">Membrane</keyword>
<evidence type="ECO:0000313" key="3">
    <source>
        <dbReference type="EMBL" id="KAK9499633.1"/>
    </source>
</evidence>